<dbReference type="InterPro" id="IPR020843">
    <property type="entry name" value="ER"/>
</dbReference>
<dbReference type="PANTHER" id="PTHR11695:SF294">
    <property type="entry name" value="RETICULON-4-INTERACTING PROTEIN 1, MITOCHONDRIAL"/>
    <property type="match status" value="1"/>
</dbReference>
<evidence type="ECO:0000313" key="4">
    <source>
        <dbReference type="Proteomes" id="UP000184330"/>
    </source>
</evidence>
<keyword evidence="1" id="KW-0560">Oxidoreductase</keyword>
<dbReference type="OrthoDB" id="3509362at2759"/>
<dbReference type="GO" id="GO:0005739">
    <property type="term" value="C:mitochondrion"/>
    <property type="evidence" value="ECO:0007669"/>
    <property type="project" value="TreeGrafter"/>
</dbReference>
<dbReference type="GO" id="GO:0016491">
    <property type="term" value="F:oxidoreductase activity"/>
    <property type="evidence" value="ECO:0007669"/>
    <property type="project" value="UniProtKB-KW"/>
</dbReference>
<evidence type="ECO:0000259" key="2">
    <source>
        <dbReference type="SMART" id="SM00829"/>
    </source>
</evidence>
<dbReference type="InterPro" id="IPR013154">
    <property type="entry name" value="ADH-like_N"/>
</dbReference>
<dbReference type="CDD" id="cd08267">
    <property type="entry name" value="MDR1"/>
    <property type="match status" value="1"/>
</dbReference>
<dbReference type="Pfam" id="PF13602">
    <property type="entry name" value="ADH_zinc_N_2"/>
    <property type="match status" value="1"/>
</dbReference>
<sequence>MAPQPRQGLPSPKTMRAWTHIRAGLPSEVLHLSSDIPIPATLKPDEVLIKISHAALNPGASVMLQLIPMFFRTKPSIPELDFSGTIAELGSSVASSRKLSPGTRVFGSVGPLGQHVNKGKGALAEYVVLSSEQVYPTPEGMKDEEAAGLGVAGCSALAYLDIAKIKEGERVLVNGASGGVGSLLVQMVKNVVGSSGHVVAVCSGRNEELVRGLGADEVIDYREHAPVHKYLTEKYSQNKFDWVLDAYGIQDLWFNCPSYLKPGKPFLSIGIQVPGYKYSSLLCAIGKLMSNMLWPRFLGGVDRSYAQVNGIANSKAMERLARMVDEWKLKVPIDSVWSFEDVLQASSTLFVVFLANRCRHTRKS</sequence>
<proteinExistence type="predicted"/>
<keyword evidence="4" id="KW-1185">Reference proteome</keyword>
<dbReference type="InterPro" id="IPR002364">
    <property type="entry name" value="Quin_OxRdtase/zeta-crystal_CS"/>
</dbReference>
<dbReference type="Pfam" id="PF08240">
    <property type="entry name" value="ADH_N"/>
    <property type="match status" value="1"/>
</dbReference>
<reference evidence="3 4" key="1">
    <citation type="submission" date="2016-03" db="EMBL/GenBank/DDBJ databases">
        <authorList>
            <person name="Ploux O."/>
        </authorList>
    </citation>
    <scope>NUCLEOTIDE SEQUENCE [LARGE SCALE GENOMIC DNA]</scope>
    <source>
        <strain evidence="3 4">UAMH 11012</strain>
    </source>
</reference>
<feature type="domain" description="Enoyl reductase (ER)" evidence="2">
    <location>
        <begin position="24"/>
        <end position="352"/>
    </location>
</feature>
<organism evidence="3 4">
    <name type="scientific">Phialocephala subalpina</name>
    <dbReference type="NCBI Taxonomy" id="576137"/>
    <lineage>
        <taxon>Eukaryota</taxon>
        <taxon>Fungi</taxon>
        <taxon>Dikarya</taxon>
        <taxon>Ascomycota</taxon>
        <taxon>Pezizomycotina</taxon>
        <taxon>Leotiomycetes</taxon>
        <taxon>Helotiales</taxon>
        <taxon>Mollisiaceae</taxon>
        <taxon>Phialocephala</taxon>
        <taxon>Phialocephala fortinii species complex</taxon>
    </lineage>
</organism>
<dbReference type="InterPro" id="IPR036291">
    <property type="entry name" value="NAD(P)-bd_dom_sf"/>
</dbReference>
<dbReference type="SMART" id="SM00829">
    <property type="entry name" value="PKS_ER"/>
    <property type="match status" value="1"/>
</dbReference>
<name>A0A1L7WTW5_9HELO</name>
<dbReference type="SUPFAM" id="SSF51735">
    <property type="entry name" value="NAD(P)-binding Rossmann-fold domains"/>
    <property type="match status" value="1"/>
</dbReference>
<dbReference type="Proteomes" id="UP000184330">
    <property type="component" value="Unassembled WGS sequence"/>
</dbReference>
<dbReference type="AlphaFoldDB" id="A0A1L7WTW5"/>
<evidence type="ECO:0000256" key="1">
    <source>
        <dbReference type="ARBA" id="ARBA00023002"/>
    </source>
</evidence>
<dbReference type="InterPro" id="IPR011032">
    <property type="entry name" value="GroES-like_sf"/>
</dbReference>
<dbReference type="Gene3D" id="3.90.180.10">
    <property type="entry name" value="Medium-chain alcohol dehydrogenases, catalytic domain"/>
    <property type="match status" value="1"/>
</dbReference>
<dbReference type="GO" id="GO:0008270">
    <property type="term" value="F:zinc ion binding"/>
    <property type="evidence" value="ECO:0007669"/>
    <property type="project" value="InterPro"/>
</dbReference>
<dbReference type="SUPFAM" id="SSF50129">
    <property type="entry name" value="GroES-like"/>
    <property type="match status" value="1"/>
</dbReference>
<evidence type="ECO:0000313" key="3">
    <source>
        <dbReference type="EMBL" id="CZR56206.1"/>
    </source>
</evidence>
<accession>A0A1L7WTW5</accession>
<protein>
    <submittedName>
        <fullName evidence="3">Related to zinc-binding oxidoreductase</fullName>
    </submittedName>
</protein>
<dbReference type="STRING" id="576137.A0A1L7WTW5"/>
<gene>
    <name evidence="3" type="ORF">PAC_06094</name>
</gene>
<dbReference type="EMBL" id="FJOG01000007">
    <property type="protein sequence ID" value="CZR56206.1"/>
    <property type="molecule type" value="Genomic_DNA"/>
</dbReference>
<dbReference type="PANTHER" id="PTHR11695">
    <property type="entry name" value="ALCOHOL DEHYDROGENASE RELATED"/>
    <property type="match status" value="1"/>
</dbReference>
<dbReference type="InterPro" id="IPR050700">
    <property type="entry name" value="YIM1/Zinc_Alcohol_DH_Fams"/>
</dbReference>
<dbReference type="PROSITE" id="PS01162">
    <property type="entry name" value="QOR_ZETA_CRYSTAL"/>
    <property type="match status" value="1"/>
</dbReference>
<dbReference type="Gene3D" id="3.40.50.720">
    <property type="entry name" value="NAD(P)-binding Rossmann-like Domain"/>
    <property type="match status" value="1"/>
</dbReference>